<dbReference type="GO" id="GO:0010206">
    <property type="term" value="P:photosystem II repair"/>
    <property type="evidence" value="ECO:0007669"/>
    <property type="project" value="InterPro"/>
</dbReference>
<dbReference type="InterPro" id="IPR038862">
    <property type="entry name" value="MPH2"/>
</dbReference>
<dbReference type="Pfam" id="PF20675">
    <property type="entry name" value="MPH2"/>
    <property type="match status" value="1"/>
</dbReference>
<proteinExistence type="predicted"/>
<organism evidence="2 3">
    <name type="scientific">Stephania cephalantha</name>
    <dbReference type="NCBI Taxonomy" id="152367"/>
    <lineage>
        <taxon>Eukaryota</taxon>
        <taxon>Viridiplantae</taxon>
        <taxon>Streptophyta</taxon>
        <taxon>Embryophyta</taxon>
        <taxon>Tracheophyta</taxon>
        <taxon>Spermatophyta</taxon>
        <taxon>Magnoliopsida</taxon>
        <taxon>Ranunculales</taxon>
        <taxon>Menispermaceae</taxon>
        <taxon>Menispermoideae</taxon>
        <taxon>Cissampelideae</taxon>
        <taxon>Stephania</taxon>
    </lineage>
</organism>
<feature type="domain" description="Maintenance of Photosystem II under High light 2 C-terminal" evidence="1">
    <location>
        <begin position="142"/>
        <end position="247"/>
    </location>
</feature>
<comment type="caution">
    <text evidence="2">The sequence shown here is derived from an EMBL/GenBank/DDBJ whole genome shotgun (WGS) entry which is preliminary data.</text>
</comment>
<keyword evidence="3" id="KW-1185">Reference proteome</keyword>
<reference evidence="2 3" key="1">
    <citation type="submission" date="2024-01" db="EMBL/GenBank/DDBJ databases">
        <title>Genome assemblies of Stephania.</title>
        <authorList>
            <person name="Yang L."/>
        </authorList>
    </citation>
    <scope>NUCLEOTIDE SEQUENCE [LARGE SCALE GENOMIC DNA]</scope>
    <source>
        <strain evidence="2">JXDWG</strain>
        <tissue evidence="2">Leaf</tissue>
    </source>
</reference>
<dbReference type="InterPro" id="IPR049072">
    <property type="entry name" value="MPH2_C"/>
</dbReference>
<gene>
    <name evidence="2" type="ORF">Scep_008383</name>
</gene>
<evidence type="ECO:0000259" key="1">
    <source>
        <dbReference type="Pfam" id="PF20675"/>
    </source>
</evidence>
<accession>A0AAP0KBJ9</accession>
<sequence length="247" mass="26593">MRDDTKITKFLSSKKKERAMAIAFLCPAKTFSPSLLCSSSSSSHYVRATTNVAISPCKVATIINHGSCPSNSVLMTKRSLALSLITTFTLPLYGLGTTYSNADAAILEADDDEELLERVKKDRKKRLEREGVINSSNKETGYLQELVYKLSKVGEAIDNEDLATAGSVLGSSTDADWVQKANSAFSKLTSSPEEKSEVDLFNSSLASLISSVTQKDVKASKTAFVSSAIAFEKWVSLAGLASKLKGL</sequence>
<evidence type="ECO:0000313" key="3">
    <source>
        <dbReference type="Proteomes" id="UP001419268"/>
    </source>
</evidence>
<protein>
    <recommendedName>
        <fullName evidence="1">Maintenance of Photosystem II under High light 2 C-terminal domain-containing protein</fullName>
    </recommendedName>
</protein>
<dbReference type="EMBL" id="JBBNAG010000003">
    <property type="protein sequence ID" value="KAK9149626.1"/>
    <property type="molecule type" value="Genomic_DNA"/>
</dbReference>
<evidence type="ECO:0000313" key="2">
    <source>
        <dbReference type="EMBL" id="KAK9149626.1"/>
    </source>
</evidence>
<dbReference type="PANTHER" id="PTHR35742">
    <property type="entry name" value="THYLAKOID LUMENAL 16.5 KDA PROTEIN, CHLOROPLASTIC"/>
    <property type="match status" value="1"/>
</dbReference>
<dbReference type="Proteomes" id="UP001419268">
    <property type="component" value="Unassembled WGS sequence"/>
</dbReference>
<dbReference type="PANTHER" id="PTHR35742:SF1">
    <property type="entry name" value="THYLAKOID LUMENAL 16.5 KDA PROTEIN, CHLOROPLASTIC"/>
    <property type="match status" value="1"/>
</dbReference>
<dbReference type="AlphaFoldDB" id="A0AAP0KBJ9"/>
<name>A0AAP0KBJ9_9MAGN</name>